<keyword evidence="1" id="KW-0472">Membrane</keyword>
<dbReference type="EMBL" id="CP017269">
    <property type="protein sequence ID" value="AOT68949.1"/>
    <property type="molecule type" value="Genomic_DNA"/>
</dbReference>
<evidence type="ECO:0000313" key="3">
    <source>
        <dbReference type="Proteomes" id="UP000095743"/>
    </source>
</evidence>
<evidence type="ECO:0000256" key="1">
    <source>
        <dbReference type="SAM" id="Phobius"/>
    </source>
</evidence>
<dbReference type="KEGG" id="gfe:Gferi_04900"/>
<keyword evidence="3" id="KW-1185">Reference proteome</keyword>
<protein>
    <recommendedName>
        <fullName evidence="4">NHLP bacteriocin system secretion protein</fullName>
    </recommendedName>
</protein>
<reference evidence="2 3" key="1">
    <citation type="submission" date="2016-09" db="EMBL/GenBank/DDBJ databases">
        <title>Genomic analysis reveals versatility of anaerobic energy metabolism of Geosporobacter ferrireducens IRF9 of phylum Firmicutes.</title>
        <authorList>
            <person name="Kim S.-J."/>
        </authorList>
    </citation>
    <scope>NUCLEOTIDE SEQUENCE [LARGE SCALE GENOMIC DNA]</scope>
    <source>
        <strain evidence="2 3">IRF9</strain>
    </source>
</reference>
<dbReference type="OrthoDB" id="8439633at2"/>
<organism evidence="2 3">
    <name type="scientific">Geosporobacter ferrireducens</name>
    <dbReference type="NCBI Taxonomy" id="1424294"/>
    <lineage>
        <taxon>Bacteria</taxon>
        <taxon>Bacillati</taxon>
        <taxon>Bacillota</taxon>
        <taxon>Clostridia</taxon>
        <taxon>Peptostreptococcales</taxon>
        <taxon>Thermotaleaceae</taxon>
        <taxon>Geosporobacter</taxon>
    </lineage>
</organism>
<accession>A0A1D8GDG4</accession>
<feature type="transmembrane region" description="Helical" evidence="1">
    <location>
        <begin position="31"/>
        <end position="50"/>
    </location>
</feature>
<sequence>MDNNLFRKEAISEITSPDSLDQAIRITDRKIHLMTFGIVFIILAGIFWGFNGSIPVILQGSGIIMPDGGMHYIISQQQGIVRDILVKQGEYVRDGEIVGSLEVVDESGNTKRMDIIAGINGRVSEVRSLSGDFVESKEKLFSVVSVVENQNILEAIIFVPIEQGKNLRQGLDVHIQPSNVNKEEYGFIKGVVQQVSEYPVSRKRLLALLGSEALVSRFSDGQVVLEVEVDLILNDKTMSGYQWSTPNGPPFNIYEGTLCYADFILEMKKPIDLVIYGR</sequence>
<evidence type="ECO:0008006" key="4">
    <source>
        <dbReference type="Google" id="ProtNLM"/>
    </source>
</evidence>
<dbReference type="RefSeq" id="WP_069974515.1">
    <property type="nucleotide sequence ID" value="NZ_CP017269.1"/>
</dbReference>
<dbReference type="Gene3D" id="2.40.50.100">
    <property type="match status" value="1"/>
</dbReference>
<keyword evidence="1" id="KW-1133">Transmembrane helix</keyword>
<evidence type="ECO:0000313" key="2">
    <source>
        <dbReference type="EMBL" id="AOT68949.1"/>
    </source>
</evidence>
<dbReference type="SUPFAM" id="SSF51230">
    <property type="entry name" value="Single hybrid motif"/>
    <property type="match status" value="1"/>
</dbReference>
<keyword evidence="1" id="KW-0812">Transmembrane</keyword>
<proteinExistence type="predicted"/>
<dbReference type="InterPro" id="IPR011053">
    <property type="entry name" value="Single_hybrid_motif"/>
</dbReference>
<gene>
    <name evidence="2" type="ORF">Gferi_04900</name>
</gene>
<dbReference type="AlphaFoldDB" id="A0A1D8GDG4"/>
<dbReference type="STRING" id="1424294.Gferi_04900"/>
<dbReference type="Proteomes" id="UP000095743">
    <property type="component" value="Chromosome"/>
</dbReference>
<name>A0A1D8GDG4_9FIRM</name>